<feature type="compositionally biased region" description="Basic and acidic residues" evidence="1">
    <location>
        <begin position="39"/>
        <end position="60"/>
    </location>
</feature>
<organism evidence="2 3">
    <name type="scientific">Portunus trituberculatus</name>
    <name type="common">Swimming crab</name>
    <name type="synonym">Neptunus trituberculatus</name>
    <dbReference type="NCBI Taxonomy" id="210409"/>
    <lineage>
        <taxon>Eukaryota</taxon>
        <taxon>Metazoa</taxon>
        <taxon>Ecdysozoa</taxon>
        <taxon>Arthropoda</taxon>
        <taxon>Crustacea</taxon>
        <taxon>Multicrustacea</taxon>
        <taxon>Malacostraca</taxon>
        <taxon>Eumalacostraca</taxon>
        <taxon>Eucarida</taxon>
        <taxon>Decapoda</taxon>
        <taxon>Pleocyemata</taxon>
        <taxon>Brachyura</taxon>
        <taxon>Eubrachyura</taxon>
        <taxon>Portunoidea</taxon>
        <taxon>Portunidae</taxon>
        <taxon>Portuninae</taxon>
        <taxon>Portunus</taxon>
    </lineage>
</organism>
<feature type="region of interest" description="Disordered" evidence="1">
    <location>
        <begin position="15"/>
        <end position="76"/>
    </location>
</feature>
<dbReference type="AlphaFoldDB" id="A0A5B7EPH2"/>
<dbReference type="Proteomes" id="UP000324222">
    <property type="component" value="Unassembled WGS sequence"/>
</dbReference>
<gene>
    <name evidence="2" type="ORF">E2C01_028584</name>
</gene>
<keyword evidence="3" id="KW-1185">Reference proteome</keyword>
<comment type="caution">
    <text evidence="2">The sequence shown here is derived from an EMBL/GenBank/DDBJ whole genome shotgun (WGS) entry which is preliminary data.</text>
</comment>
<dbReference type="EMBL" id="VSRR010003212">
    <property type="protein sequence ID" value="MPC35167.1"/>
    <property type="molecule type" value="Genomic_DNA"/>
</dbReference>
<evidence type="ECO:0000313" key="3">
    <source>
        <dbReference type="Proteomes" id="UP000324222"/>
    </source>
</evidence>
<name>A0A5B7EPH2_PORTR</name>
<protein>
    <submittedName>
        <fullName evidence="2">Uncharacterized protein</fullName>
    </submittedName>
</protein>
<evidence type="ECO:0000313" key="2">
    <source>
        <dbReference type="EMBL" id="MPC35167.1"/>
    </source>
</evidence>
<evidence type="ECO:0000256" key="1">
    <source>
        <dbReference type="SAM" id="MobiDB-lite"/>
    </source>
</evidence>
<proteinExistence type="predicted"/>
<sequence>MQRRCLLAAIRLPPDNMASTAFSSGAGLGGAGEAWKQGGGDKDGGTEGRREASKGPDSLKKTSQTYTTRRQGDRDN</sequence>
<accession>A0A5B7EPH2</accession>
<reference evidence="2 3" key="1">
    <citation type="submission" date="2019-05" db="EMBL/GenBank/DDBJ databases">
        <title>Another draft genome of Portunus trituberculatus and its Hox gene families provides insights of decapod evolution.</title>
        <authorList>
            <person name="Jeong J.-H."/>
            <person name="Song I."/>
            <person name="Kim S."/>
            <person name="Choi T."/>
            <person name="Kim D."/>
            <person name="Ryu S."/>
            <person name="Kim W."/>
        </authorList>
    </citation>
    <scope>NUCLEOTIDE SEQUENCE [LARGE SCALE GENOMIC DNA]</scope>
    <source>
        <tissue evidence="2">Muscle</tissue>
    </source>
</reference>